<protein>
    <recommendedName>
        <fullName evidence="4">DUF3617 domain-containing protein</fullName>
    </recommendedName>
</protein>
<dbReference type="eggNOG" id="ENOG50300GG">
    <property type="taxonomic scope" value="Bacteria"/>
</dbReference>
<organism evidence="2 3">
    <name type="scientific">Thauera terpenica 58Eu</name>
    <dbReference type="NCBI Taxonomy" id="1348657"/>
    <lineage>
        <taxon>Bacteria</taxon>
        <taxon>Pseudomonadati</taxon>
        <taxon>Pseudomonadota</taxon>
        <taxon>Betaproteobacteria</taxon>
        <taxon>Rhodocyclales</taxon>
        <taxon>Zoogloeaceae</taxon>
        <taxon>Thauera</taxon>
    </lineage>
</organism>
<dbReference type="Proteomes" id="UP000015455">
    <property type="component" value="Unassembled WGS sequence"/>
</dbReference>
<sequence length="181" mass="19775">MIFRSFGFCFSLCCASFAVQAADSIRPGLWEFRSTHLSLAGMPDMSSQMSQLQQQLKNLPADARRMIEQQMAQRGVSLGQDGTVRSCITPEQARHDNIFSGKVEGNCTLSQVVKSSNTVRGRLNCTDPDASGDFHARIDSPEHFISRVDMKSARGNLEVETDARWVSAHCGAAKAAAGPHK</sequence>
<evidence type="ECO:0000256" key="1">
    <source>
        <dbReference type="SAM" id="SignalP"/>
    </source>
</evidence>
<name>T0AWR9_9RHOO</name>
<comment type="caution">
    <text evidence="2">The sequence shown here is derived from an EMBL/GenBank/DDBJ whole genome shotgun (WGS) entry which is preliminary data.</text>
</comment>
<evidence type="ECO:0000313" key="2">
    <source>
        <dbReference type="EMBL" id="EPZ14988.1"/>
    </source>
</evidence>
<dbReference type="RefSeq" id="WP_021249936.1">
    <property type="nucleotide sequence ID" value="NZ_ATJV01000065.1"/>
</dbReference>
<evidence type="ECO:0008006" key="4">
    <source>
        <dbReference type="Google" id="ProtNLM"/>
    </source>
</evidence>
<feature type="chain" id="PRO_5004573773" description="DUF3617 domain-containing protein" evidence="1">
    <location>
        <begin position="22"/>
        <end position="181"/>
    </location>
</feature>
<dbReference type="InterPro" id="IPR022061">
    <property type="entry name" value="DUF3617"/>
</dbReference>
<dbReference type="PATRIC" id="fig|1348657.5.peg.2538"/>
<evidence type="ECO:0000313" key="3">
    <source>
        <dbReference type="Proteomes" id="UP000015455"/>
    </source>
</evidence>
<keyword evidence="1" id="KW-0732">Signal</keyword>
<keyword evidence="3" id="KW-1185">Reference proteome</keyword>
<dbReference type="EMBL" id="ATJV01000065">
    <property type="protein sequence ID" value="EPZ14988.1"/>
    <property type="molecule type" value="Genomic_DNA"/>
</dbReference>
<reference evidence="2 3" key="1">
    <citation type="submission" date="2013-06" db="EMBL/GenBank/DDBJ databases">
        <title>Draft genome sequence of Thauera terpenica.</title>
        <authorList>
            <person name="Liu B."/>
            <person name="Frostegard A.H."/>
            <person name="Shapleigh J.P."/>
        </authorList>
    </citation>
    <scope>NUCLEOTIDE SEQUENCE [LARGE SCALE GENOMIC DNA]</scope>
    <source>
        <strain evidence="2 3">58Eu</strain>
    </source>
</reference>
<accession>T0AWR9</accession>
<dbReference type="AlphaFoldDB" id="T0AWR9"/>
<gene>
    <name evidence="2" type="ORF">M622_17270</name>
</gene>
<proteinExistence type="predicted"/>
<dbReference type="OrthoDB" id="8536404at2"/>
<feature type="signal peptide" evidence="1">
    <location>
        <begin position="1"/>
        <end position="21"/>
    </location>
</feature>
<dbReference type="Pfam" id="PF12276">
    <property type="entry name" value="DUF3617"/>
    <property type="match status" value="1"/>
</dbReference>